<evidence type="ECO:0000256" key="2">
    <source>
        <dbReference type="ARBA" id="ARBA00007018"/>
    </source>
</evidence>
<organism evidence="8 9">
    <name type="scientific">Macrostomum lignano</name>
    <dbReference type="NCBI Taxonomy" id="282301"/>
    <lineage>
        <taxon>Eukaryota</taxon>
        <taxon>Metazoa</taxon>
        <taxon>Spiralia</taxon>
        <taxon>Lophotrochozoa</taxon>
        <taxon>Platyhelminthes</taxon>
        <taxon>Rhabditophora</taxon>
        <taxon>Macrostomorpha</taxon>
        <taxon>Macrostomida</taxon>
        <taxon>Macrostomidae</taxon>
        <taxon>Macrostomum</taxon>
    </lineage>
</organism>
<comment type="subcellular location">
    <subcellularLocation>
        <location evidence="1">Membrane</location>
        <topology evidence="1">Multi-pass membrane protein</topology>
    </subcellularLocation>
</comment>
<evidence type="ECO:0000256" key="4">
    <source>
        <dbReference type="ARBA" id="ARBA00022989"/>
    </source>
</evidence>
<keyword evidence="5 7" id="KW-0472">Membrane</keyword>
<name>A0A1I8H555_9PLAT</name>
<accession>A0A1I8H555</accession>
<evidence type="ECO:0000256" key="1">
    <source>
        <dbReference type="ARBA" id="ARBA00004141"/>
    </source>
</evidence>
<protein>
    <submittedName>
        <fullName evidence="9">Monocyte to macrophage differentiation factor 2</fullName>
    </submittedName>
</protein>
<feature type="binding site" evidence="6">
    <location>
        <position position="90"/>
    </location>
    <ligand>
        <name>Zn(2+)</name>
        <dbReference type="ChEBI" id="CHEBI:29105"/>
    </ligand>
</feature>
<reference evidence="9" key="1">
    <citation type="submission" date="2016-11" db="UniProtKB">
        <authorList>
            <consortium name="WormBaseParasite"/>
        </authorList>
    </citation>
    <scope>IDENTIFICATION</scope>
</reference>
<feature type="transmembrane region" description="Helical" evidence="7">
    <location>
        <begin position="74"/>
        <end position="96"/>
    </location>
</feature>
<evidence type="ECO:0000313" key="8">
    <source>
        <dbReference type="Proteomes" id="UP000095280"/>
    </source>
</evidence>
<feature type="transmembrane region" description="Helical" evidence="7">
    <location>
        <begin position="169"/>
        <end position="189"/>
    </location>
</feature>
<proteinExistence type="inferred from homology"/>
<evidence type="ECO:0000256" key="3">
    <source>
        <dbReference type="ARBA" id="ARBA00022692"/>
    </source>
</evidence>
<comment type="similarity">
    <text evidence="2">Belongs to the ADIPOR family.</text>
</comment>
<keyword evidence="6" id="KW-0862">Zinc</keyword>
<dbReference type="WBParaSite" id="maker-uti_cns_0004319-snap-gene-0.2-mRNA-1">
    <property type="protein sequence ID" value="maker-uti_cns_0004319-snap-gene-0.2-mRNA-1"/>
    <property type="gene ID" value="maker-uti_cns_0004319-snap-gene-0.2"/>
</dbReference>
<dbReference type="Proteomes" id="UP000095280">
    <property type="component" value="Unplaced"/>
</dbReference>
<dbReference type="PANTHER" id="PTHR20855:SF3">
    <property type="entry name" value="LD03007P"/>
    <property type="match status" value="1"/>
</dbReference>
<dbReference type="GO" id="GO:0046872">
    <property type="term" value="F:metal ion binding"/>
    <property type="evidence" value="ECO:0007669"/>
    <property type="project" value="UniProtKB-KW"/>
</dbReference>
<dbReference type="InterPro" id="IPR004254">
    <property type="entry name" value="AdipoR/HlyIII-related"/>
</dbReference>
<keyword evidence="3 7" id="KW-0812">Transmembrane</keyword>
<keyword evidence="6" id="KW-0479">Metal-binding</keyword>
<evidence type="ECO:0000313" key="9">
    <source>
        <dbReference type="WBParaSite" id="maker-uti_cns_0004319-snap-gene-0.2-mRNA-1"/>
    </source>
</evidence>
<feature type="transmembrane region" description="Helical" evidence="7">
    <location>
        <begin position="108"/>
        <end position="124"/>
    </location>
</feature>
<dbReference type="GO" id="GO:0016020">
    <property type="term" value="C:membrane"/>
    <property type="evidence" value="ECO:0007669"/>
    <property type="project" value="UniProtKB-SubCell"/>
</dbReference>
<dbReference type="Pfam" id="PF03006">
    <property type="entry name" value="HlyIII"/>
    <property type="match status" value="1"/>
</dbReference>
<evidence type="ECO:0000256" key="6">
    <source>
        <dbReference type="PIRSR" id="PIRSR604254-1"/>
    </source>
</evidence>
<dbReference type="PANTHER" id="PTHR20855">
    <property type="entry name" value="ADIPOR/PROGESTIN RECEPTOR-RELATED"/>
    <property type="match status" value="1"/>
</dbReference>
<keyword evidence="4 7" id="KW-1133">Transmembrane helix</keyword>
<dbReference type="AlphaFoldDB" id="A0A1I8H555"/>
<evidence type="ECO:0000256" key="7">
    <source>
        <dbReference type="SAM" id="Phobius"/>
    </source>
</evidence>
<evidence type="ECO:0000256" key="5">
    <source>
        <dbReference type="ARBA" id="ARBA00023136"/>
    </source>
</evidence>
<keyword evidence="8" id="KW-1185">Reference proteome</keyword>
<sequence>MTSIHQQLLKSASQLNLGRFKNSRAAAGQAYVPTDQEHVANILSHGIMIPASIYKLHSMTSRSIDARQLAIARVYGLATLGLFSVSSVFHILAFWGRFRRIFHRGDRVFIYLFIAASYTPWLVLRDYESDYGLKCLYAKNPNGLGELLTGGAAYMCGVVFFKLDGIVPFAHAIWHLFVVIGSVLQYNAVSTHLVGLRTETIDGVGLESEL</sequence>